<dbReference type="InterPro" id="IPR025943">
    <property type="entry name" value="Sigma_54_int_dom_ATP-bd_2"/>
</dbReference>
<keyword evidence="1" id="KW-0547">Nucleotide-binding</keyword>
<dbReference type="Gene3D" id="3.30.450.20">
    <property type="entry name" value="PAS domain"/>
    <property type="match status" value="1"/>
</dbReference>
<dbReference type="InterPro" id="IPR000014">
    <property type="entry name" value="PAS"/>
</dbReference>
<dbReference type="PANTHER" id="PTHR32071:SF57">
    <property type="entry name" value="C4-DICARBOXYLATE TRANSPORT TRANSCRIPTIONAL REGULATORY PROTEIN DCTD"/>
    <property type="match status" value="1"/>
</dbReference>
<evidence type="ECO:0000313" key="5">
    <source>
        <dbReference type="EMBL" id="ARI78393.1"/>
    </source>
</evidence>
<dbReference type="InterPro" id="IPR058031">
    <property type="entry name" value="AAA_lid_NorR"/>
</dbReference>
<sequence length="669" mass="75972">MKNRLTLITGTPETKETLHQQLEDILGEYILINSYAVDEAIPERVSDELVIFSSDLIEKEASHLVSNECKRMTAKRTINYQMINQLFEINSGTKVLCVNDAPQMAQETIETLEKIGMTHLAYTPYSPGKKAPSHIKTAITPGEARIVPKSIDQVIDIGVRLIDITTLIAILEHFHLKEKLGWTISNRYTGKIIELSQRLAEVNRQTKLLNQHLQQVVDGVNDGVMAIDRHQRVTVFNPFIEEYSGLSHVHAIGKTLTQLFKEPELLSYMSSPQDEGKYFTMNGYNLMVYRIQWKESDNILFIFKNTDETITMEKAARKQLMKTGYMSKYSFEDIIGKSPEILHTKKIASKLAKTELPVLIQGESGTGKELFAHSIHNQSNRVLEPFLAVNFSALPEDLLESELFGYEEGAFTGAKKGGKKGLFEQADGGTIFLDEIGDSSLKLQARLLRVIQEMELRKIGGTKTIPINVRIIAATNKDLLELIEDGKFREDLYHRLKVLFLPIPPLRKRKIDIPLLVEQFSIENNIPEHKWDHDLIETLTHFNWYGNIRELKNTVSYLSIVADGERITIHDLPGKDYFQTAKIEPESIVDHQLNTKVLTAVKELNDSSKNASRKKITDILSNEGSSLTEQQIRRILENLKKSGYVTIRRGRSGTQITREGVQYIQSSIN</sequence>
<evidence type="ECO:0000259" key="3">
    <source>
        <dbReference type="PROSITE" id="PS50045"/>
    </source>
</evidence>
<accession>A0A1W5ZYP7</accession>
<dbReference type="Gene3D" id="1.10.10.10">
    <property type="entry name" value="Winged helix-like DNA-binding domain superfamily/Winged helix DNA-binding domain"/>
    <property type="match status" value="1"/>
</dbReference>
<name>A0A1W5ZYP7_9BACI</name>
<dbReference type="Pfam" id="PF25601">
    <property type="entry name" value="AAA_lid_14"/>
    <property type="match status" value="1"/>
</dbReference>
<dbReference type="Gene3D" id="1.10.8.60">
    <property type="match status" value="1"/>
</dbReference>
<evidence type="ECO:0000256" key="2">
    <source>
        <dbReference type="ARBA" id="ARBA00022840"/>
    </source>
</evidence>
<organism evidence="5 6">
    <name type="scientific">Halobacillus mangrovi</name>
    <dbReference type="NCBI Taxonomy" id="402384"/>
    <lineage>
        <taxon>Bacteria</taxon>
        <taxon>Bacillati</taxon>
        <taxon>Bacillota</taxon>
        <taxon>Bacilli</taxon>
        <taxon>Bacillales</taxon>
        <taxon>Bacillaceae</taxon>
        <taxon>Halobacillus</taxon>
    </lineage>
</organism>
<dbReference type="PANTHER" id="PTHR32071">
    <property type="entry name" value="TRANSCRIPTIONAL REGULATORY PROTEIN"/>
    <property type="match status" value="1"/>
</dbReference>
<gene>
    <name evidence="5" type="ORF">HM131_16815</name>
</gene>
<keyword evidence="6" id="KW-1185">Reference proteome</keyword>
<dbReference type="CDD" id="cd00009">
    <property type="entry name" value="AAA"/>
    <property type="match status" value="1"/>
</dbReference>
<dbReference type="AlphaFoldDB" id="A0A1W5ZYP7"/>
<dbReference type="PROSITE" id="PS00676">
    <property type="entry name" value="SIGMA54_INTERACT_2"/>
    <property type="match status" value="1"/>
</dbReference>
<dbReference type="SUPFAM" id="SSF52540">
    <property type="entry name" value="P-loop containing nucleoside triphosphate hydrolases"/>
    <property type="match status" value="1"/>
</dbReference>
<dbReference type="InterPro" id="IPR025662">
    <property type="entry name" value="Sigma_54_int_dom_ATP-bd_1"/>
</dbReference>
<dbReference type="GO" id="GO:0006355">
    <property type="term" value="P:regulation of DNA-templated transcription"/>
    <property type="evidence" value="ECO:0007669"/>
    <property type="project" value="InterPro"/>
</dbReference>
<dbReference type="InterPro" id="IPR027417">
    <property type="entry name" value="P-loop_NTPase"/>
</dbReference>
<feature type="domain" description="PAS" evidence="4">
    <location>
        <begin position="209"/>
        <end position="264"/>
    </location>
</feature>
<dbReference type="PROSITE" id="PS50112">
    <property type="entry name" value="PAS"/>
    <property type="match status" value="1"/>
</dbReference>
<dbReference type="Pfam" id="PF00158">
    <property type="entry name" value="Sigma54_activat"/>
    <property type="match status" value="1"/>
</dbReference>
<dbReference type="PROSITE" id="PS50045">
    <property type="entry name" value="SIGMA54_INTERACT_4"/>
    <property type="match status" value="1"/>
</dbReference>
<dbReference type="GO" id="GO:0005524">
    <property type="term" value="F:ATP binding"/>
    <property type="evidence" value="ECO:0007669"/>
    <property type="project" value="UniProtKB-KW"/>
</dbReference>
<evidence type="ECO:0000259" key="4">
    <source>
        <dbReference type="PROSITE" id="PS50112"/>
    </source>
</evidence>
<protein>
    <submittedName>
        <fullName evidence="5">Transcriptional regulator</fullName>
    </submittedName>
</protein>
<dbReference type="RefSeq" id="WP_085030852.1">
    <property type="nucleotide sequence ID" value="NZ_CP020772.1"/>
</dbReference>
<dbReference type="Proteomes" id="UP000192527">
    <property type="component" value="Chromosome"/>
</dbReference>
<dbReference type="EMBL" id="CP020772">
    <property type="protein sequence ID" value="ARI78393.1"/>
    <property type="molecule type" value="Genomic_DNA"/>
</dbReference>
<reference evidence="5 6" key="1">
    <citation type="submission" date="2017-04" db="EMBL/GenBank/DDBJ databases">
        <title>The whole genome sequencing and assembly of Halobacillus mangrovi strain.</title>
        <authorList>
            <person name="Lee S.-J."/>
            <person name="Park M.-K."/>
            <person name="Kim J.-Y."/>
            <person name="Lee Y.-J."/>
            <person name="Yi H."/>
            <person name="Bahn Y.-S."/>
            <person name="Kim J.F."/>
            <person name="Lee D.-W."/>
        </authorList>
    </citation>
    <scope>NUCLEOTIDE SEQUENCE [LARGE SCALE GENOMIC DNA]</scope>
    <source>
        <strain evidence="5 6">KTB 131</strain>
    </source>
</reference>
<dbReference type="STRING" id="402384.HM131_16815"/>
<dbReference type="InterPro" id="IPR003593">
    <property type="entry name" value="AAA+_ATPase"/>
</dbReference>
<keyword evidence="2" id="KW-0067">ATP-binding</keyword>
<dbReference type="InterPro" id="IPR002078">
    <property type="entry name" value="Sigma_54_int"/>
</dbReference>
<dbReference type="InterPro" id="IPR035965">
    <property type="entry name" value="PAS-like_dom_sf"/>
</dbReference>
<dbReference type="SMART" id="SM00091">
    <property type="entry name" value="PAS"/>
    <property type="match status" value="1"/>
</dbReference>
<evidence type="ECO:0000256" key="1">
    <source>
        <dbReference type="ARBA" id="ARBA00022741"/>
    </source>
</evidence>
<feature type="domain" description="Sigma-54 factor interaction" evidence="3">
    <location>
        <begin position="334"/>
        <end position="560"/>
    </location>
</feature>
<evidence type="ECO:0000313" key="6">
    <source>
        <dbReference type="Proteomes" id="UP000192527"/>
    </source>
</evidence>
<proteinExistence type="predicted"/>
<dbReference type="Gene3D" id="3.40.50.300">
    <property type="entry name" value="P-loop containing nucleotide triphosphate hydrolases"/>
    <property type="match status" value="1"/>
</dbReference>
<dbReference type="FunFam" id="3.40.50.300:FF:000006">
    <property type="entry name" value="DNA-binding transcriptional regulator NtrC"/>
    <property type="match status" value="1"/>
</dbReference>
<dbReference type="PROSITE" id="PS00675">
    <property type="entry name" value="SIGMA54_INTERACT_1"/>
    <property type="match status" value="1"/>
</dbReference>
<dbReference type="KEGG" id="hmn:HM131_16815"/>
<dbReference type="SUPFAM" id="SSF55785">
    <property type="entry name" value="PYP-like sensor domain (PAS domain)"/>
    <property type="match status" value="1"/>
</dbReference>
<dbReference type="InterPro" id="IPR036388">
    <property type="entry name" value="WH-like_DNA-bd_sf"/>
</dbReference>
<dbReference type="SMART" id="SM00382">
    <property type="entry name" value="AAA"/>
    <property type="match status" value="1"/>
</dbReference>
<dbReference type="OrthoDB" id="9803970at2"/>